<evidence type="ECO:0000313" key="3">
    <source>
        <dbReference type="Proteomes" id="UP001390339"/>
    </source>
</evidence>
<proteinExistence type="predicted"/>
<keyword evidence="3" id="KW-1185">Reference proteome</keyword>
<feature type="chain" id="PRO_5046145064" description="SSCRP protein" evidence="1">
    <location>
        <begin position="19"/>
        <end position="104"/>
    </location>
</feature>
<accession>A0ABR2J7C4</accession>
<name>A0ABR2J7C4_9PEZI</name>
<feature type="signal peptide" evidence="1">
    <location>
        <begin position="1"/>
        <end position="18"/>
    </location>
</feature>
<reference evidence="2 3" key="1">
    <citation type="journal article" date="2024" name="IMA Fungus">
        <title>Apiospora arundinis, a panoply of carbohydrate-active enzymes and secondary metabolites.</title>
        <authorList>
            <person name="Sorensen T."/>
            <person name="Petersen C."/>
            <person name="Muurmann A.T."/>
            <person name="Christiansen J.V."/>
            <person name="Brundto M.L."/>
            <person name="Overgaard C.K."/>
            <person name="Boysen A.T."/>
            <person name="Wollenberg R.D."/>
            <person name="Larsen T.O."/>
            <person name="Sorensen J.L."/>
            <person name="Nielsen K.L."/>
            <person name="Sondergaard T.E."/>
        </authorList>
    </citation>
    <scope>NUCLEOTIDE SEQUENCE [LARGE SCALE GENOMIC DNA]</scope>
    <source>
        <strain evidence="2 3">AAU 773</strain>
    </source>
</reference>
<dbReference type="Proteomes" id="UP001390339">
    <property type="component" value="Unassembled WGS sequence"/>
</dbReference>
<gene>
    <name evidence="2" type="ORF">PGQ11_003957</name>
</gene>
<sequence length="104" mass="10179">MQLYALATILAAIGGVNAQGGWIPLNIPIPKPQPAPPVAPPPAPPVAPAAPPPAIAASVVAAASAQCAAIGQPTPYFDSNGNPAFCGPRIWSGGNIPAGTNLCP</sequence>
<dbReference type="EMBL" id="JAPCWZ010000003">
    <property type="protein sequence ID" value="KAK8873443.1"/>
    <property type="molecule type" value="Genomic_DNA"/>
</dbReference>
<evidence type="ECO:0000256" key="1">
    <source>
        <dbReference type="SAM" id="SignalP"/>
    </source>
</evidence>
<evidence type="ECO:0008006" key="4">
    <source>
        <dbReference type="Google" id="ProtNLM"/>
    </source>
</evidence>
<comment type="caution">
    <text evidence="2">The sequence shown here is derived from an EMBL/GenBank/DDBJ whole genome shotgun (WGS) entry which is preliminary data.</text>
</comment>
<keyword evidence="1" id="KW-0732">Signal</keyword>
<protein>
    <recommendedName>
        <fullName evidence="4">SSCRP protein</fullName>
    </recommendedName>
</protein>
<organism evidence="2 3">
    <name type="scientific">Apiospora arundinis</name>
    <dbReference type="NCBI Taxonomy" id="335852"/>
    <lineage>
        <taxon>Eukaryota</taxon>
        <taxon>Fungi</taxon>
        <taxon>Dikarya</taxon>
        <taxon>Ascomycota</taxon>
        <taxon>Pezizomycotina</taxon>
        <taxon>Sordariomycetes</taxon>
        <taxon>Xylariomycetidae</taxon>
        <taxon>Amphisphaeriales</taxon>
        <taxon>Apiosporaceae</taxon>
        <taxon>Apiospora</taxon>
    </lineage>
</organism>
<evidence type="ECO:0000313" key="2">
    <source>
        <dbReference type="EMBL" id="KAK8873443.1"/>
    </source>
</evidence>